<dbReference type="InterPro" id="IPR009100">
    <property type="entry name" value="AcylCoA_DH/oxidase_NM_dom_sf"/>
</dbReference>
<evidence type="ECO:0000256" key="1">
    <source>
        <dbReference type="ARBA" id="ARBA00022630"/>
    </source>
</evidence>
<evidence type="ECO:0000256" key="3">
    <source>
        <dbReference type="ARBA" id="ARBA00023002"/>
    </source>
</evidence>
<keyword evidence="6" id="KW-1185">Reference proteome</keyword>
<evidence type="ECO:0000313" key="6">
    <source>
        <dbReference type="Proteomes" id="UP000243140"/>
    </source>
</evidence>
<dbReference type="Proteomes" id="UP000243140">
    <property type="component" value="Unassembled WGS sequence"/>
</dbReference>
<protein>
    <recommendedName>
        <fullName evidence="4">Acyl-CoA dehydrogenase C-terminal domain-containing protein</fullName>
    </recommendedName>
</protein>
<dbReference type="InterPro" id="IPR050741">
    <property type="entry name" value="Acyl-CoA_dehydrogenase"/>
</dbReference>
<dbReference type="InterPro" id="IPR013107">
    <property type="entry name" value="Acyl-CoA_DH_C"/>
</dbReference>
<name>A0ABX3SNF7_MYCMA</name>
<dbReference type="Pfam" id="PF08028">
    <property type="entry name" value="Acyl-CoA_dh_2"/>
    <property type="match status" value="1"/>
</dbReference>
<evidence type="ECO:0000259" key="4">
    <source>
        <dbReference type="Pfam" id="PF08028"/>
    </source>
</evidence>
<proteinExistence type="predicted"/>
<comment type="caution">
    <text evidence="5">The sequence shown here is derived from an EMBL/GenBank/DDBJ whole genome shotgun (WGS) entry which is preliminary data.</text>
</comment>
<dbReference type="Gene3D" id="1.20.140.10">
    <property type="entry name" value="Butyryl-CoA Dehydrogenase, subunit A, domain 3"/>
    <property type="match status" value="1"/>
</dbReference>
<dbReference type="EMBL" id="MVHV01000019">
    <property type="protein sequence ID" value="ORA79971.1"/>
    <property type="molecule type" value="Genomic_DNA"/>
</dbReference>
<dbReference type="SUPFAM" id="SSF56645">
    <property type="entry name" value="Acyl-CoA dehydrogenase NM domain-like"/>
    <property type="match status" value="1"/>
</dbReference>
<evidence type="ECO:0000256" key="2">
    <source>
        <dbReference type="ARBA" id="ARBA00022827"/>
    </source>
</evidence>
<feature type="domain" description="Acyl-CoA dehydrogenase C-terminal" evidence="4">
    <location>
        <begin position="241"/>
        <end position="371"/>
    </location>
</feature>
<keyword evidence="2" id="KW-0274">FAD</keyword>
<organism evidence="5 6">
    <name type="scientific">Mycobacterium malmoense</name>
    <dbReference type="NCBI Taxonomy" id="1780"/>
    <lineage>
        <taxon>Bacteria</taxon>
        <taxon>Bacillati</taxon>
        <taxon>Actinomycetota</taxon>
        <taxon>Actinomycetes</taxon>
        <taxon>Mycobacteriales</taxon>
        <taxon>Mycobacteriaceae</taxon>
        <taxon>Mycobacterium</taxon>
    </lineage>
</organism>
<dbReference type="Gene3D" id="1.10.540.10">
    <property type="entry name" value="Acyl-CoA dehydrogenase/oxidase, N-terminal domain"/>
    <property type="match status" value="1"/>
</dbReference>
<dbReference type="PANTHER" id="PTHR48083">
    <property type="entry name" value="MEDIUM-CHAIN SPECIFIC ACYL-COA DEHYDROGENASE, MITOCHONDRIAL-RELATED"/>
    <property type="match status" value="1"/>
</dbReference>
<dbReference type="Gene3D" id="2.40.110.10">
    <property type="entry name" value="Butyryl-CoA Dehydrogenase, subunit A, domain 2"/>
    <property type="match status" value="1"/>
</dbReference>
<sequence length="394" mass="42477">MTDIAARHDSQTHRRVVARARALQPVLRTHAADGELLRRLPDTVSDALTREGMFRLLTPKRFDGYAFGLRTVLEVGETLGEADGSASWLVSIGSTANWMAARCSAQVQEEIFGTNPDARVAGSSTPTTARRVDGGVRITGRWSYASGAHHADWALVAVAIPAEPEETTLCVVPAAELRLEKSWNTVGMRGTGSDTWVGDDVFVPDHRTIPLAAMAEATWPVPSDEPMYRLPLAPLATVLLMAPLLGLGGAALRFVVDNAPAKALHGTTISRQSESVAVQVQIAEAAMRISTARLHAYDIATTLDVAAWEERTVGYADRAEFRARLGYAAQQIIDALGLLMNVHGAGSFAESNPLQRYWRDANTAARHAGLQPTVGYEVYGKSMLGIEERISATV</sequence>
<dbReference type="InterPro" id="IPR037069">
    <property type="entry name" value="AcylCoA_DH/ox_N_sf"/>
</dbReference>
<keyword evidence="3" id="KW-0560">Oxidoreductase</keyword>
<dbReference type="InterPro" id="IPR046373">
    <property type="entry name" value="Acyl-CoA_Oxase/DH_mid-dom_sf"/>
</dbReference>
<gene>
    <name evidence="5" type="ORF">BST29_17465</name>
</gene>
<dbReference type="InterPro" id="IPR036250">
    <property type="entry name" value="AcylCo_DH-like_C"/>
</dbReference>
<accession>A0ABX3SNF7</accession>
<keyword evidence="1" id="KW-0285">Flavoprotein</keyword>
<dbReference type="PANTHER" id="PTHR48083:SF19">
    <property type="entry name" value="FLAVIN-DEPENDENT MONOOXYGENASE, OXYGENASE SUBUNIT HSAA"/>
    <property type="match status" value="1"/>
</dbReference>
<dbReference type="PIRSF" id="PIRSF016578">
    <property type="entry name" value="HsaA"/>
    <property type="match status" value="1"/>
</dbReference>
<evidence type="ECO:0000313" key="5">
    <source>
        <dbReference type="EMBL" id="ORA79971.1"/>
    </source>
</evidence>
<dbReference type="RefSeq" id="WP_083011346.1">
    <property type="nucleotide sequence ID" value="NZ_CP060015.1"/>
</dbReference>
<reference evidence="5 6" key="1">
    <citation type="submission" date="2017-02" db="EMBL/GenBank/DDBJ databases">
        <title>The new phylogeny of genus Mycobacterium.</title>
        <authorList>
            <person name="Tortoli E."/>
            <person name="Trovato A."/>
            <person name="Cirillo D.M."/>
        </authorList>
    </citation>
    <scope>NUCLEOTIDE SEQUENCE [LARGE SCALE GENOMIC DNA]</scope>
    <source>
        <strain evidence="5 6">IP1130001</strain>
    </source>
</reference>
<dbReference type="SUPFAM" id="SSF47203">
    <property type="entry name" value="Acyl-CoA dehydrogenase C-terminal domain-like"/>
    <property type="match status" value="1"/>
</dbReference>